<dbReference type="EMBL" id="LXQA010718500">
    <property type="protein sequence ID" value="MCI67515.1"/>
    <property type="molecule type" value="Genomic_DNA"/>
</dbReference>
<accession>A0A392U6Y7</accession>
<keyword evidence="2" id="KW-1185">Reference proteome</keyword>
<feature type="non-terminal residue" evidence="1">
    <location>
        <position position="1"/>
    </location>
</feature>
<evidence type="ECO:0000313" key="2">
    <source>
        <dbReference type="Proteomes" id="UP000265520"/>
    </source>
</evidence>
<proteinExistence type="predicted"/>
<dbReference type="Proteomes" id="UP000265520">
    <property type="component" value="Unassembled WGS sequence"/>
</dbReference>
<protein>
    <submittedName>
        <fullName evidence="1">Uncharacterized protein</fullName>
    </submittedName>
</protein>
<organism evidence="1 2">
    <name type="scientific">Trifolium medium</name>
    <dbReference type="NCBI Taxonomy" id="97028"/>
    <lineage>
        <taxon>Eukaryota</taxon>
        <taxon>Viridiplantae</taxon>
        <taxon>Streptophyta</taxon>
        <taxon>Embryophyta</taxon>
        <taxon>Tracheophyta</taxon>
        <taxon>Spermatophyta</taxon>
        <taxon>Magnoliopsida</taxon>
        <taxon>eudicotyledons</taxon>
        <taxon>Gunneridae</taxon>
        <taxon>Pentapetalae</taxon>
        <taxon>rosids</taxon>
        <taxon>fabids</taxon>
        <taxon>Fabales</taxon>
        <taxon>Fabaceae</taxon>
        <taxon>Papilionoideae</taxon>
        <taxon>50 kb inversion clade</taxon>
        <taxon>NPAAA clade</taxon>
        <taxon>Hologalegina</taxon>
        <taxon>IRL clade</taxon>
        <taxon>Trifolieae</taxon>
        <taxon>Trifolium</taxon>
    </lineage>
</organism>
<sequence length="74" mass="8105">TGEASGGSGIWWSVNRGGGRWLGSLKRVEKRLRSEAIDGSVWEVISIEEETSLLWIGLNEKNWAKGSVAISFLS</sequence>
<name>A0A392U6Y7_9FABA</name>
<dbReference type="AlphaFoldDB" id="A0A392U6Y7"/>
<comment type="caution">
    <text evidence="1">The sequence shown here is derived from an EMBL/GenBank/DDBJ whole genome shotgun (WGS) entry which is preliminary data.</text>
</comment>
<reference evidence="1 2" key="1">
    <citation type="journal article" date="2018" name="Front. Plant Sci.">
        <title>Red Clover (Trifolium pratense) and Zigzag Clover (T. medium) - A Picture of Genomic Similarities and Differences.</title>
        <authorList>
            <person name="Dluhosova J."/>
            <person name="Istvanek J."/>
            <person name="Nedelnik J."/>
            <person name="Repkova J."/>
        </authorList>
    </citation>
    <scope>NUCLEOTIDE SEQUENCE [LARGE SCALE GENOMIC DNA]</scope>
    <source>
        <strain evidence="2">cv. 10/8</strain>
        <tissue evidence="1">Leaf</tissue>
    </source>
</reference>
<evidence type="ECO:0000313" key="1">
    <source>
        <dbReference type="EMBL" id="MCI67515.1"/>
    </source>
</evidence>